<reference evidence="1" key="2">
    <citation type="submission" date="2019-09" db="EMBL/GenBank/DDBJ databases">
        <authorList>
            <consortium name="NCBI Pathogen Detection Project"/>
        </authorList>
    </citation>
    <scope>NUCLEOTIDE SEQUENCE</scope>
    <source>
        <strain evidence="1">EC00677</strain>
    </source>
</reference>
<name>A0A7A6ZUD4_ECOLX</name>
<dbReference type="EMBL" id="DABHBG010000003">
    <property type="protein sequence ID" value="HAJ1189083.1"/>
    <property type="molecule type" value="Genomic_DNA"/>
</dbReference>
<dbReference type="AlphaFoldDB" id="A0A7A6ZUD4"/>
<proteinExistence type="predicted"/>
<evidence type="ECO:0000313" key="1">
    <source>
        <dbReference type="EMBL" id="HAJ1189083.1"/>
    </source>
</evidence>
<accession>A0A7A6ZUD4</accession>
<evidence type="ECO:0008006" key="2">
    <source>
        <dbReference type="Google" id="ProtNLM"/>
    </source>
</evidence>
<dbReference type="RefSeq" id="WP_097731965.1">
    <property type="nucleotide sequence ID" value="NZ_NNYT01000008.1"/>
</dbReference>
<comment type="caution">
    <text evidence="1">The sequence shown here is derived from an EMBL/GenBank/DDBJ whole genome shotgun (WGS) entry which is preliminary data.</text>
</comment>
<reference evidence="1" key="1">
    <citation type="journal article" date="2018" name="Genome Biol.">
        <title>SKESA: strategic k-mer extension for scrupulous assemblies.</title>
        <authorList>
            <person name="Souvorov A."/>
            <person name="Agarwala R."/>
            <person name="Lipman D.J."/>
        </authorList>
    </citation>
    <scope>NUCLEOTIDE SEQUENCE</scope>
    <source>
        <strain evidence="1">EC00677</strain>
    </source>
</reference>
<protein>
    <recommendedName>
        <fullName evidence="2">Phage protein</fullName>
    </recommendedName>
</protein>
<gene>
    <name evidence="1" type="ORF">HL629_04740</name>
</gene>
<organism evidence="1">
    <name type="scientific">Escherichia coli</name>
    <dbReference type="NCBI Taxonomy" id="562"/>
    <lineage>
        <taxon>Bacteria</taxon>
        <taxon>Pseudomonadati</taxon>
        <taxon>Pseudomonadota</taxon>
        <taxon>Gammaproteobacteria</taxon>
        <taxon>Enterobacterales</taxon>
        <taxon>Enterobacteriaceae</taxon>
        <taxon>Escherichia</taxon>
    </lineage>
</organism>
<sequence length="64" mass="7791">MKWFTPNDIVEAFKRGEMSRYQVRQNRNTARRRGYPEREKCFNEALRIIDELRKAEKEAQNSNN</sequence>